<dbReference type="InterPro" id="IPR014030">
    <property type="entry name" value="Ketoacyl_synth_N"/>
</dbReference>
<dbReference type="GO" id="GO:0016491">
    <property type="term" value="F:oxidoreductase activity"/>
    <property type="evidence" value="ECO:0007669"/>
    <property type="project" value="UniProtKB-KW"/>
</dbReference>
<dbReference type="Gene3D" id="3.30.70.3290">
    <property type="match status" value="1"/>
</dbReference>
<keyword evidence="2" id="KW-0597">Phosphoprotein</keyword>
<dbReference type="SMART" id="SM00822">
    <property type="entry name" value="PKS_KR"/>
    <property type="match status" value="1"/>
</dbReference>
<dbReference type="InterPro" id="IPR018201">
    <property type="entry name" value="Ketoacyl_synth_AS"/>
</dbReference>
<dbReference type="PROSITE" id="PS52019">
    <property type="entry name" value="PKS_MFAS_DH"/>
    <property type="match status" value="1"/>
</dbReference>
<reference evidence="12" key="1">
    <citation type="submission" date="2019-06" db="EMBL/GenBank/DDBJ databases">
        <title>Draft genome sequence of the griseofulvin-producing fungus Xylaria cubensis strain G536.</title>
        <authorList>
            <person name="Mead M.E."/>
            <person name="Raja H.A."/>
            <person name="Steenwyk J.L."/>
            <person name="Knowles S.L."/>
            <person name="Oberlies N.H."/>
            <person name="Rokas A."/>
        </authorList>
    </citation>
    <scope>NUCLEOTIDE SEQUENCE [LARGE SCALE GENOMIC DNA]</scope>
    <source>
        <strain evidence="12">G536</strain>
    </source>
</reference>
<keyword evidence="5" id="KW-0511">Multifunctional enzyme</keyword>
<dbReference type="InterPro" id="IPR013968">
    <property type="entry name" value="PKS_KR"/>
</dbReference>
<dbReference type="Gene3D" id="3.40.47.10">
    <property type="match status" value="1"/>
</dbReference>
<evidence type="ECO:0000313" key="12">
    <source>
        <dbReference type="Proteomes" id="UP000319160"/>
    </source>
</evidence>
<dbReference type="PROSITE" id="PS50075">
    <property type="entry name" value="CARRIER"/>
    <property type="match status" value="1"/>
</dbReference>
<dbReference type="GO" id="GO:0004315">
    <property type="term" value="F:3-oxoacyl-[acyl-carrier-protein] synthase activity"/>
    <property type="evidence" value="ECO:0007669"/>
    <property type="project" value="InterPro"/>
</dbReference>
<dbReference type="SUPFAM" id="SSF53901">
    <property type="entry name" value="Thiolase-like"/>
    <property type="match status" value="1"/>
</dbReference>
<dbReference type="InterPro" id="IPR016035">
    <property type="entry name" value="Acyl_Trfase/lysoPLipase"/>
</dbReference>
<feature type="region of interest" description="C-terminal hotdog fold" evidence="6">
    <location>
        <begin position="1110"/>
        <end position="1268"/>
    </location>
</feature>
<dbReference type="SMART" id="SM00825">
    <property type="entry name" value="PKS_KS"/>
    <property type="match status" value="1"/>
</dbReference>
<feature type="region of interest" description="Disordered" evidence="7">
    <location>
        <begin position="78"/>
        <end position="97"/>
    </location>
</feature>
<dbReference type="Pfam" id="PF00109">
    <property type="entry name" value="ketoacyl-synt"/>
    <property type="match status" value="1"/>
</dbReference>
<dbReference type="Proteomes" id="UP000319160">
    <property type="component" value="Unassembled WGS sequence"/>
</dbReference>
<dbReference type="Pfam" id="PF14765">
    <property type="entry name" value="PS-DH"/>
    <property type="match status" value="1"/>
</dbReference>
<dbReference type="SMART" id="SM00829">
    <property type="entry name" value="PKS_ER"/>
    <property type="match status" value="1"/>
</dbReference>
<dbReference type="InterPro" id="IPR050091">
    <property type="entry name" value="PKS_NRPS_Biosynth_Enz"/>
</dbReference>
<dbReference type="FunFam" id="3.40.50.720:FF:000209">
    <property type="entry name" value="Polyketide synthase Pks12"/>
    <property type="match status" value="1"/>
</dbReference>
<feature type="region of interest" description="N-terminal hotdog fold" evidence="6">
    <location>
        <begin position="959"/>
        <end position="1097"/>
    </location>
</feature>
<dbReference type="InterPro" id="IPR057326">
    <property type="entry name" value="KR_dom"/>
</dbReference>
<feature type="domain" description="Ketosynthase family 3 (KS3)" evidence="9">
    <location>
        <begin position="37"/>
        <end position="467"/>
    </location>
</feature>
<dbReference type="GO" id="GO:0004312">
    <property type="term" value="F:fatty acid synthase activity"/>
    <property type="evidence" value="ECO:0007669"/>
    <property type="project" value="TreeGrafter"/>
</dbReference>
<dbReference type="Gene3D" id="3.90.180.10">
    <property type="entry name" value="Medium-chain alcohol dehydrogenases, catalytic domain"/>
    <property type="match status" value="1"/>
</dbReference>
<dbReference type="InterPro" id="IPR036736">
    <property type="entry name" value="ACP-like_sf"/>
</dbReference>
<dbReference type="GO" id="GO:0044550">
    <property type="term" value="P:secondary metabolite biosynthetic process"/>
    <property type="evidence" value="ECO:0007669"/>
    <property type="project" value="TreeGrafter"/>
</dbReference>
<evidence type="ECO:0000256" key="7">
    <source>
        <dbReference type="SAM" id="MobiDB-lite"/>
    </source>
</evidence>
<dbReference type="InterPro" id="IPR014031">
    <property type="entry name" value="Ketoacyl_synth_C"/>
</dbReference>
<dbReference type="InterPro" id="IPR011032">
    <property type="entry name" value="GroES-like_sf"/>
</dbReference>
<dbReference type="InterPro" id="IPR056501">
    <property type="entry name" value="NAD-bd_HRPKS_sdrA"/>
</dbReference>
<dbReference type="SUPFAM" id="SSF47336">
    <property type="entry name" value="ACP-like"/>
    <property type="match status" value="1"/>
</dbReference>
<organism evidence="11 12">
    <name type="scientific">Xylaria flabelliformis</name>
    <dbReference type="NCBI Taxonomy" id="2512241"/>
    <lineage>
        <taxon>Eukaryota</taxon>
        <taxon>Fungi</taxon>
        <taxon>Dikarya</taxon>
        <taxon>Ascomycota</taxon>
        <taxon>Pezizomycotina</taxon>
        <taxon>Sordariomycetes</taxon>
        <taxon>Xylariomycetidae</taxon>
        <taxon>Xylariales</taxon>
        <taxon>Xylariaceae</taxon>
        <taxon>Xylaria</taxon>
    </lineage>
</organism>
<protein>
    <submittedName>
        <fullName evidence="11">Uncharacterized protein</fullName>
    </submittedName>
</protein>
<gene>
    <name evidence="11" type="ORF">FHL15_009344</name>
</gene>
<dbReference type="InterPro" id="IPR049900">
    <property type="entry name" value="PKS_mFAS_DH"/>
</dbReference>
<evidence type="ECO:0000256" key="2">
    <source>
        <dbReference type="ARBA" id="ARBA00022553"/>
    </source>
</evidence>
<dbReference type="EMBL" id="VFLP01000063">
    <property type="protein sequence ID" value="TRX89754.1"/>
    <property type="molecule type" value="Genomic_DNA"/>
</dbReference>
<dbReference type="Pfam" id="PF00698">
    <property type="entry name" value="Acyl_transf_1"/>
    <property type="match status" value="1"/>
</dbReference>
<feature type="domain" description="Carrier" evidence="8">
    <location>
        <begin position="2310"/>
        <end position="2386"/>
    </location>
</feature>
<dbReference type="Gene3D" id="3.40.366.10">
    <property type="entry name" value="Malonyl-Coenzyme A Acyl Carrier Protein, domain 2"/>
    <property type="match status" value="1"/>
</dbReference>
<keyword evidence="3" id="KW-0808">Transferase</keyword>
<dbReference type="InterPro" id="IPR016036">
    <property type="entry name" value="Malonyl_transacylase_ACP-bd"/>
</dbReference>
<dbReference type="GO" id="GO:1901336">
    <property type="term" value="P:lactone biosynthetic process"/>
    <property type="evidence" value="ECO:0007669"/>
    <property type="project" value="UniProtKB-ARBA"/>
</dbReference>
<dbReference type="InterPro" id="IPR020807">
    <property type="entry name" value="PKS_DH"/>
</dbReference>
<comment type="caution">
    <text evidence="11">The sequence shown here is derived from an EMBL/GenBank/DDBJ whole genome shotgun (WGS) entry which is preliminary data.</text>
</comment>
<dbReference type="Gene3D" id="3.40.50.720">
    <property type="entry name" value="NAD(P)-binding Rossmann-like Domain"/>
    <property type="match status" value="1"/>
</dbReference>
<dbReference type="PROSITE" id="PS00606">
    <property type="entry name" value="KS3_1"/>
    <property type="match status" value="1"/>
</dbReference>
<dbReference type="GO" id="GO:0006633">
    <property type="term" value="P:fatty acid biosynthetic process"/>
    <property type="evidence" value="ECO:0007669"/>
    <property type="project" value="InterPro"/>
</dbReference>
<dbReference type="InterPro" id="IPR014043">
    <property type="entry name" value="Acyl_transferase_dom"/>
</dbReference>
<dbReference type="CDD" id="cd05195">
    <property type="entry name" value="enoyl_red"/>
    <property type="match status" value="1"/>
</dbReference>
<dbReference type="Pfam" id="PF16197">
    <property type="entry name" value="KAsynt_C_assoc"/>
    <property type="match status" value="1"/>
</dbReference>
<feature type="active site" description="Proton donor; for dehydratase activity" evidence="6">
    <location>
        <position position="1174"/>
    </location>
</feature>
<feature type="region of interest" description="Disordered" evidence="7">
    <location>
        <begin position="1"/>
        <end position="31"/>
    </location>
</feature>
<dbReference type="SUPFAM" id="SSF52151">
    <property type="entry name" value="FabD/lysophospholipase-like"/>
    <property type="match status" value="1"/>
</dbReference>
<dbReference type="InterPro" id="IPR036291">
    <property type="entry name" value="NAD(P)-bd_dom_sf"/>
</dbReference>
<dbReference type="SUPFAM" id="SSF55048">
    <property type="entry name" value="Probable ACP-binding domain of malonyl-CoA ACP transacylase"/>
    <property type="match status" value="1"/>
</dbReference>
<dbReference type="Pfam" id="PF21089">
    <property type="entry name" value="PKS_DH_N"/>
    <property type="match status" value="1"/>
</dbReference>
<dbReference type="SMART" id="SM00823">
    <property type="entry name" value="PKS_PP"/>
    <property type="match status" value="1"/>
</dbReference>
<dbReference type="GO" id="GO:0031177">
    <property type="term" value="F:phosphopantetheine binding"/>
    <property type="evidence" value="ECO:0007669"/>
    <property type="project" value="InterPro"/>
</dbReference>
<dbReference type="InterPro" id="IPR020843">
    <property type="entry name" value="ER"/>
</dbReference>
<dbReference type="STRING" id="2512241.A0A553HP74"/>
<dbReference type="InterPro" id="IPR016039">
    <property type="entry name" value="Thiolase-like"/>
</dbReference>
<dbReference type="Gene3D" id="3.10.129.110">
    <property type="entry name" value="Polyketide synthase dehydratase"/>
    <property type="match status" value="1"/>
</dbReference>
<dbReference type="SUPFAM" id="SSF50129">
    <property type="entry name" value="GroES-like"/>
    <property type="match status" value="1"/>
</dbReference>
<keyword evidence="1" id="KW-0596">Phosphopantetheine</keyword>
<dbReference type="CDD" id="cd00833">
    <property type="entry name" value="PKS"/>
    <property type="match status" value="1"/>
</dbReference>
<dbReference type="Pfam" id="PF08659">
    <property type="entry name" value="KR"/>
    <property type="match status" value="1"/>
</dbReference>
<keyword evidence="12" id="KW-1185">Reference proteome</keyword>
<dbReference type="InterPro" id="IPR020806">
    <property type="entry name" value="PKS_PP-bd"/>
</dbReference>
<feature type="domain" description="PKS/mFAS DH" evidence="10">
    <location>
        <begin position="959"/>
        <end position="1268"/>
    </location>
</feature>
<dbReference type="InterPro" id="IPR049551">
    <property type="entry name" value="PKS_DH_C"/>
</dbReference>
<evidence type="ECO:0000259" key="9">
    <source>
        <dbReference type="PROSITE" id="PS52004"/>
    </source>
</evidence>
<dbReference type="Pfam" id="PF02801">
    <property type="entry name" value="Ketoacyl-synt_C"/>
    <property type="match status" value="1"/>
</dbReference>
<dbReference type="Pfam" id="PF13602">
    <property type="entry name" value="ADH_zinc_N_2"/>
    <property type="match status" value="1"/>
</dbReference>
<dbReference type="InterPro" id="IPR049552">
    <property type="entry name" value="PKS_DH_N"/>
</dbReference>
<dbReference type="Pfam" id="PF23114">
    <property type="entry name" value="NAD-bd_HRPKS_sdrA"/>
    <property type="match status" value="1"/>
</dbReference>
<dbReference type="InterPro" id="IPR032821">
    <property type="entry name" value="PKS_assoc"/>
</dbReference>
<evidence type="ECO:0000259" key="8">
    <source>
        <dbReference type="PROSITE" id="PS50075"/>
    </source>
</evidence>
<feature type="compositionally biased region" description="Low complexity" evidence="7">
    <location>
        <begin position="1"/>
        <end position="23"/>
    </location>
</feature>
<dbReference type="SMART" id="SM00826">
    <property type="entry name" value="PKS_DH"/>
    <property type="match status" value="1"/>
</dbReference>
<dbReference type="Pfam" id="PF08240">
    <property type="entry name" value="ADH_N"/>
    <property type="match status" value="1"/>
</dbReference>
<evidence type="ECO:0000259" key="10">
    <source>
        <dbReference type="PROSITE" id="PS52019"/>
    </source>
</evidence>
<proteinExistence type="predicted"/>
<dbReference type="PROSITE" id="PS52004">
    <property type="entry name" value="KS3_2"/>
    <property type="match status" value="1"/>
</dbReference>
<dbReference type="OrthoDB" id="329835at2759"/>
<dbReference type="PANTHER" id="PTHR43775:SF18">
    <property type="entry name" value="ENZYME, PUTATIVE (JCVI)-RELATED"/>
    <property type="match status" value="1"/>
</dbReference>
<evidence type="ECO:0000256" key="6">
    <source>
        <dbReference type="PROSITE-ProRule" id="PRU01363"/>
    </source>
</evidence>
<dbReference type="InterPro" id="IPR042104">
    <property type="entry name" value="PKS_dehydratase_sf"/>
</dbReference>
<evidence type="ECO:0000313" key="11">
    <source>
        <dbReference type="EMBL" id="TRX89754.1"/>
    </source>
</evidence>
<dbReference type="Pfam" id="PF00550">
    <property type="entry name" value="PP-binding"/>
    <property type="match status" value="1"/>
</dbReference>
<sequence length="2389" mass="259876">MTVSSDTSITSSCSSDDGTSNASAGNGVSGQSVCRTQVPVAIVGMGCRLPGHNNSPTELWNFLKQGGIAKNEPPASRFNLAGHHDKNRRPRTMKSPGGMFMEDVDPAVFDAQFFNISRLDAIAMDPQQRQLLEVVYETLENAGIPLETISGKSVGCIVGTNIVDYAAIQNRDPEDRPDSATIGVASSILSNRISHFLNIHGPSMTIDTACSASLVAVDVACRYLDSFQADSMLVAGANIWLSPEHNEETGMMRMTQSASGKCHSFDAKADGYVKAEGINCVYLKRLDDAIRDNDPIRAVIRGSAINSAGRTPGIASPSPQAQAAAIRAAYRNAGISEFKDTAFLECHGTGTLAGDPVEVEGAASVFATTREQELIIGSIKSNIGHSEAAAGLSGLIKAALSVENGLIVGNPTFIDPNPKIDWKGSKVRATRLSIKWPKDAAASRGLRRASVNSFGFGGANAHAIVENYNNSHHLSSYKKITADFFSDDASDDNHQSLPTLLVFSANDQQSLKRGITSLQSHLINPSVSVNVNDLAFTLSERRSRHYYRAFTITQASSSDSIELQDSSLVLGKEASSQPRIGFVFTGQGAQWSQMGLELVNTFAQAKDFIRSLDEVLLSLPDPPNWTLLDELTQSRTSEHLRQPEFSQPLVTALQLALLIILEEWGIKPVCVVGHSSGEIAAAAAAGLITPGDAIKLAYYRGQAGKIAATSEPLGMLAVGIGPDKIQDYLDRNVDLEIACYNSPDSLTVSGTVSSLETLQKSLQADGHFARLLQVDLAYHSSYMAKIGAEYEKMLHDNCPILQRPYSKKTVMFSTVTGDLVTSSLENDYWRRNMVSSVKFIQAVTKLLQDKQGADLLLEIGPSGALSGPIAQIKKMLSGAAGDAPYFSVLKRGTDSVLPLYNAAGQLFLAGASVNLVRVNRYKYNSVIVDLPNYSWNHSTKYWHESQASKDWRFKPFINHDLLGSKMNGTSWHSPVFKKTLKLVDLPWLKDHKIGSQIVFPAAAYISMAIEAIYQTTFMTIWKEEIPSKYRYRLRDVKFSRALVIEEDSETRYTLTLSPLRGGQGTVRSWYEFRVCSLKDTIHADHSSGLICIETDYQDAPVPEGAKRPLELASPASAWYKAMGDSGYNFGPSFRKHLMVETTMGKRQSRSTVDLTPPPSTYGQSLYPLHPTVIDACFHTGAPAVWKGDIPAAGVVLVPAVLGSLVIGAQQVLPGEGIALASASFLGIGDRENPRNYGTNCSLYNPVTGTLLFEMKGLTTGAIEAREEQGPGHSFTHVKWAADISMLLSEPEAKLRSYLEQTFKSPRLQAFLDLVAHKSPRLKVLELALRPNDCSSLWLQDEANPIRAACSGYYFALSDPTILVKARETISSRTQNTEFSLLDLTDSEKIGSSSLFDLVIVRGSDAASLNSAARSVTIEKARKSVRPGGILVSVGPDMGLGLVGLVGLVGKIFNIGEDILVCQPEAEPANTDTRALVIAHIALVDRSTFTHHEIAAEQTLLESLRTREWNIQECSNVDDITASQVVLITDELFRSIMQRADDKLWDVLKQLVQKQCKILWITTGAVLDVTDPSKAAIQGLFRTIRAEEMLHLITLDVEQLATASNAISSCLRILNSLVAGEDQILLDTEFVERNEVLHVARVLPNKVLTGLQSDEIADRTTEVVDLHNTQTIVRLGAERLGNVDSVHWSEITPDPIPLEDGCVEVEVYAAGLNYKDVVVTMGIVPGDERMLGGEAAGVVTKVSPSVKGIEVGQRVVVFSKGCFANRVTAPLRRVHKIPDQMSFEEAATLCAVYLTSIYSLFDLASIRPGKRVLIHSAAGGVGIAAIQLAQYAGADIFVTVGTPQKRKYLQETFGISDDRIFNSRNVDFAAQIMTITENQGVDIVLNSLTGDMLDESFRILSDSGVFVEIGKKDILDRNSLAMEPFDRNISFRSVDMSHERAPDDLVYRLMAKLFELIDQGHVKPISPIHQFSFDDAPSAIRLLRAGKHIGKIVLSNGVNPKVTVPVRRAPKRLPLRHDACYLIVGGLKGLCGSLAMYLAKSGAKHLAVISRSGHDDEKSRGIIKQINALGSHINLLTADITCAEDVEVAFRRTSVPIAGIIQGAMVLRDRPFDSMTAQEYNEATAPKIQGTWNLHNTAMKLNLKLEFFTMLSSISGVAGTRGQANYSAANVFLDSFASYRRQQGLPACSVDLGVIEDSGFIANNDGFKEKHFDSRVYFGINDRLLRKIVYLSILQQTEAKPPSSEAASQMITGIIVPQPADSILARDARFSALFTHGDGALPGAREGSGSGNSEVQALLLLLRSKSADHAAQLAATINVVNNCFVRMLRLSEPMDPERPLAVYGIDSLSAVEVRNWVRTELSVLITTLDIMNAASLRAFCEKIILKTRGE</sequence>
<dbReference type="PANTHER" id="PTHR43775">
    <property type="entry name" value="FATTY ACID SYNTHASE"/>
    <property type="match status" value="1"/>
</dbReference>
<dbReference type="InterPro" id="IPR020841">
    <property type="entry name" value="PKS_Beta-ketoAc_synthase_dom"/>
</dbReference>
<dbReference type="InterPro" id="IPR013154">
    <property type="entry name" value="ADH-like_N"/>
</dbReference>
<keyword evidence="4" id="KW-0560">Oxidoreductase</keyword>
<dbReference type="SMART" id="SM00827">
    <property type="entry name" value="PKS_AT"/>
    <property type="match status" value="1"/>
</dbReference>
<evidence type="ECO:0000256" key="4">
    <source>
        <dbReference type="ARBA" id="ARBA00023002"/>
    </source>
</evidence>
<name>A0A553HP74_9PEZI</name>
<evidence type="ECO:0000256" key="1">
    <source>
        <dbReference type="ARBA" id="ARBA00022450"/>
    </source>
</evidence>
<dbReference type="Gene3D" id="1.10.1200.10">
    <property type="entry name" value="ACP-like"/>
    <property type="match status" value="1"/>
</dbReference>
<evidence type="ECO:0000256" key="5">
    <source>
        <dbReference type="ARBA" id="ARBA00023268"/>
    </source>
</evidence>
<evidence type="ECO:0000256" key="3">
    <source>
        <dbReference type="ARBA" id="ARBA00022679"/>
    </source>
</evidence>
<accession>A0A553HP74</accession>
<dbReference type="InterPro" id="IPR009081">
    <property type="entry name" value="PP-bd_ACP"/>
</dbReference>
<dbReference type="InterPro" id="IPR001227">
    <property type="entry name" value="Ac_transferase_dom_sf"/>
</dbReference>
<feature type="active site" description="Proton acceptor; for dehydratase activity" evidence="6">
    <location>
        <position position="991"/>
    </location>
</feature>
<dbReference type="SUPFAM" id="SSF51735">
    <property type="entry name" value="NAD(P)-binding Rossmann-fold domains"/>
    <property type="match status" value="2"/>
</dbReference>